<dbReference type="InterPro" id="IPR000600">
    <property type="entry name" value="ROK"/>
</dbReference>
<evidence type="ECO:0000313" key="2">
    <source>
        <dbReference type="EMBL" id="PIU14440.1"/>
    </source>
</evidence>
<dbReference type="PANTHER" id="PTHR18964:SF149">
    <property type="entry name" value="BIFUNCTIONAL UDP-N-ACETYLGLUCOSAMINE 2-EPIMERASE_N-ACETYLMANNOSAMINE KINASE"/>
    <property type="match status" value="1"/>
</dbReference>
<dbReference type="Pfam" id="PF00480">
    <property type="entry name" value="ROK"/>
    <property type="match status" value="2"/>
</dbReference>
<evidence type="ECO:0008006" key="4">
    <source>
        <dbReference type="Google" id="ProtNLM"/>
    </source>
</evidence>
<protein>
    <recommendedName>
        <fullName evidence="4">ROK family protein</fullName>
    </recommendedName>
</protein>
<gene>
    <name evidence="2" type="ORF">COT20_02655</name>
</gene>
<dbReference type="CDD" id="cd23763">
    <property type="entry name" value="ASKHA_ATPase_ROK"/>
    <property type="match status" value="1"/>
</dbReference>
<comment type="similarity">
    <text evidence="1">Belongs to the ROK (NagC/XylR) family.</text>
</comment>
<accession>A0A2M6XTX8</accession>
<dbReference type="AlphaFoldDB" id="A0A2M6XTX8"/>
<evidence type="ECO:0000256" key="1">
    <source>
        <dbReference type="ARBA" id="ARBA00006479"/>
    </source>
</evidence>
<dbReference type="Proteomes" id="UP000229784">
    <property type="component" value="Unassembled WGS sequence"/>
</dbReference>
<dbReference type="EMBL" id="PEXQ01000066">
    <property type="protein sequence ID" value="PIU14440.1"/>
    <property type="molecule type" value="Genomic_DNA"/>
</dbReference>
<name>A0A2M6XTX8_9BACT</name>
<organism evidence="2 3">
    <name type="scientific">bacterium (Candidatus Gribaldobacteria) CG08_land_8_20_14_0_20_39_15</name>
    <dbReference type="NCBI Taxonomy" id="2014273"/>
    <lineage>
        <taxon>Bacteria</taxon>
        <taxon>Candidatus Gribaldobacteria</taxon>
    </lineage>
</organism>
<sequence length="287" mass="31426">MIFLARDLPGIVPGKLFFVKELVLSYNSVMTAKKENILGCDIGGSKINVVVWNGKKVVEQKQIGVPNKNNLKAIIGEYGLRKIGIGVPGIFDAKNGRIIKCSNGPQLNGLNLKKLWPDKIVKIDNDVHCFLRAEAALGAGKGYDNILAVAFGTGIGGAFTNEKVKMKNEKINNEIIYRGRNGWAGEFGHMIIDRGQDWEELYQKTRNKPKEQEKINAIGLANLINIFNPKVIILGGKGARLLTDKGAELLIKNLLSLKEQMPKIVLTKLGQTANAIGAALLFVNIKN</sequence>
<dbReference type="PANTHER" id="PTHR18964">
    <property type="entry name" value="ROK (REPRESSOR, ORF, KINASE) FAMILY"/>
    <property type="match status" value="1"/>
</dbReference>
<dbReference type="SUPFAM" id="SSF53067">
    <property type="entry name" value="Actin-like ATPase domain"/>
    <property type="match status" value="1"/>
</dbReference>
<reference evidence="3" key="1">
    <citation type="submission" date="2017-09" db="EMBL/GenBank/DDBJ databases">
        <title>Depth-based differentiation of microbial function through sediment-hosted aquifers and enrichment of novel symbionts in the deep terrestrial subsurface.</title>
        <authorList>
            <person name="Probst A.J."/>
            <person name="Ladd B."/>
            <person name="Jarett J.K."/>
            <person name="Geller-Mcgrath D.E."/>
            <person name="Sieber C.M.K."/>
            <person name="Emerson J.B."/>
            <person name="Anantharaman K."/>
            <person name="Thomas B.C."/>
            <person name="Malmstrom R."/>
            <person name="Stieglmeier M."/>
            <person name="Klingl A."/>
            <person name="Woyke T."/>
            <person name="Ryan C.M."/>
            <person name="Banfield J.F."/>
        </authorList>
    </citation>
    <scope>NUCLEOTIDE SEQUENCE [LARGE SCALE GENOMIC DNA]</scope>
</reference>
<proteinExistence type="inferred from homology"/>
<evidence type="ECO:0000313" key="3">
    <source>
        <dbReference type="Proteomes" id="UP000229784"/>
    </source>
</evidence>
<comment type="caution">
    <text evidence="2">The sequence shown here is derived from an EMBL/GenBank/DDBJ whole genome shotgun (WGS) entry which is preliminary data.</text>
</comment>
<dbReference type="InterPro" id="IPR043129">
    <property type="entry name" value="ATPase_NBD"/>
</dbReference>
<dbReference type="Gene3D" id="3.30.420.40">
    <property type="match status" value="3"/>
</dbReference>